<feature type="compositionally biased region" description="Polar residues" evidence="5">
    <location>
        <begin position="339"/>
        <end position="352"/>
    </location>
</feature>
<feature type="region of interest" description="Disordered" evidence="5">
    <location>
        <begin position="692"/>
        <end position="711"/>
    </location>
</feature>
<evidence type="ECO:0000256" key="4">
    <source>
        <dbReference type="PROSITE-ProRule" id="PRU00125"/>
    </source>
</evidence>
<feature type="region of interest" description="Disordered" evidence="5">
    <location>
        <begin position="266"/>
        <end position="356"/>
    </location>
</feature>
<evidence type="ECO:0000259" key="6">
    <source>
        <dbReference type="PROSITE" id="PS50023"/>
    </source>
</evidence>
<feature type="domain" description="LIM zinc-binding" evidence="6">
    <location>
        <begin position="1182"/>
        <end position="1246"/>
    </location>
</feature>
<proteinExistence type="predicted"/>
<dbReference type="GeneID" id="90076140"/>
<feature type="compositionally biased region" description="Polar residues" evidence="5">
    <location>
        <begin position="206"/>
        <end position="225"/>
    </location>
</feature>
<feature type="region of interest" description="Disordered" evidence="5">
    <location>
        <begin position="776"/>
        <end position="813"/>
    </location>
</feature>
<dbReference type="GO" id="GO:0030695">
    <property type="term" value="F:GTPase regulator activity"/>
    <property type="evidence" value="ECO:0007669"/>
    <property type="project" value="UniProtKB-ARBA"/>
</dbReference>
<dbReference type="InterPro" id="IPR001781">
    <property type="entry name" value="Znf_LIM"/>
</dbReference>
<dbReference type="EMBL" id="BTFZ01000019">
    <property type="protein sequence ID" value="GMM38151.1"/>
    <property type="molecule type" value="Genomic_DNA"/>
</dbReference>
<feature type="region of interest" description="Disordered" evidence="5">
    <location>
        <begin position="1063"/>
        <end position="1123"/>
    </location>
</feature>
<feature type="region of interest" description="Disordered" evidence="5">
    <location>
        <begin position="386"/>
        <end position="414"/>
    </location>
</feature>
<dbReference type="Pfam" id="PF00412">
    <property type="entry name" value="LIM"/>
    <property type="match status" value="2"/>
</dbReference>
<dbReference type="SUPFAM" id="SSF57716">
    <property type="entry name" value="Glucocorticoid receptor-like (DNA-binding domain)"/>
    <property type="match status" value="1"/>
</dbReference>
<dbReference type="RefSeq" id="XP_064855147.1">
    <property type="nucleotide sequence ID" value="XM_064999075.1"/>
</dbReference>
<organism evidence="7 8">
    <name type="scientific">Saccharomycopsis crataegensis</name>
    <dbReference type="NCBI Taxonomy" id="43959"/>
    <lineage>
        <taxon>Eukaryota</taxon>
        <taxon>Fungi</taxon>
        <taxon>Dikarya</taxon>
        <taxon>Ascomycota</taxon>
        <taxon>Saccharomycotina</taxon>
        <taxon>Saccharomycetes</taxon>
        <taxon>Saccharomycopsidaceae</taxon>
        <taxon>Saccharomycopsis</taxon>
    </lineage>
</organism>
<dbReference type="InterPro" id="IPR017351">
    <property type="entry name" value="PINCH-1-4-like"/>
</dbReference>
<evidence type="ECO:0000256" key="3">
    <source>
        <dbReference type="ARBA" id="ARBA00023038"/>
    </source>
</evidence>
<dbReference type="PROSITE" id="PS50023">
    <property type="entry name" value="LIM_DOMAIN_2"/>
    <property type="match status" value="1"/>
</dbReference>
<feature type="compositionally biased region" description="Polar residues" evidence="5">
    <location>
        <begin position="266"/>
        <end position="283"/>
    </location>
</feature>
<feature type="compositionally biased region" description="Acidic residues" evidence="5">
    <location>
        <begin position="519"/>
        <end position="529"/>
    </location>
</feature>
<comment type="caution">
    <text evidence="7">The sequence shown here is derived from an EMBL/GenBank/DDBJ whole genome shotgun (WGS) entry which is preliminary data.</text>
</comment>
<feature type="compositionally biased region" description="Low complexity" evidence="5">
    <location>
        <begin position="779"/>
        <end position="801"/>
    </location>
</feature>
<feature type="compositionally biased region" description="Polar residues" evidence="5">
    <location>
        <begin position="115"/>
        <end position="126"/>
    </location>
</feature>
<feature type="region of interest" description="Disordered" evidence="5">
    <location>
        <begin position="57"/>
        <end position="246"/>
    </location>
</feature>
<feature type="compositionally biased region" description="Polar residues" evidence="5">
    <location>
        <begin position="155"/>
        <end position="177"/>
    </location>
</feature>
<gene>
    <name evidence="7" type="ORF">DASC09_054900</name>
</gene>
<accession>A0AAV5QUF9</accession>
<feature type="compositionally biased region" description="Low complexity" evidence="5">
    <location>
        <begin position="294"/>
        <end position="306"/>
    </location>
</feature>
<dbReference type="Gene3D" id="2.10.110.10">
    <property type="entry name" value="Cysteine Rich Protein"/>
    <property type="match status" value="2"/>
</dbReference>
<feature type="compositionally biased region" description="Low complexity" evidence="5">
    <location>
        <begin position="1080"/>
        <end position="1098"/>
    </location>
</feature>
<dbReference type="CDD" id="cd08368">
    <property type="entry name" value="LIM"/>
    <property type="match status" value="1"/>
</dbReference>
<dbReference type="SMART" id="SM00132">
    <property type="entry name" value="LIM"/>
    <property type="match status" value="2"/>
</dbReference>
<sequence>MSGSPNPSTKLNSFPEFISPMSPVQFNRINSHFPPLNPNKSYRGVYERCGFDVYKAPASASSSPNIDKFHNDNKKFNKPPTLKQLSKRPSLPDMNENQSYAPPNPHNHTLRNKHSNSSLTSLQNGMISPKSPSSVGSQSSRSSLRSAFFKPFRKNTGNQSSGIDNSSSHASISTAGTAPSIGGKLNQKIPLSAGNSPLANDFQKPFPSNGSSPSLNYPQSPSSVESFPRNHLAQNPNQKPKGLGIAKNGVPVNSVINGNSINMNSSKFTADNNGTFDNNSPGPRNTMAAPAPPSTSSSATATPGSPRFNKSHGISNSPRIGGPGLGPAPNSPRFGGLSVNGNVVTAPSSPGLNSDKKSSSIVYNGYFNKHINSVIASPNLNKANSSSEELFNADDGMAPHDSNHETVSSSSTNIAFGYGGENNHATDYQDGFLNDIKRHFSNSSDSSDDGFETRSEISVAEKNSNEETSDEITETAATSANNSEKSHNSLGSHGNENHGNENEVLVTTNDAKNKPSYLDSDDGDDDDSLFGDIRRNNTTKSNNSIVNAYEEFDTSKAPELPKISIAPNSEYDERYHISSNSTVAFKDYATDDDDKRYISSNKTVAFKDDVAGEDDDMKTAAEKNQAKLMRKLTTKLNRISGQFGLNLENSTKNKHNSVASSIYSVDDLEHSPTEEPSGKQLEENIFDKENLYNSPIPEDVKSSDSEHSDEDLLDDIKSMKSATPSVYLPQGLPGHEFNSSSAPALPTITVTEQHGSPDAPKGDETSLAKSLFRDLQKKTSVTTTNSSSSGSTIQSDSMTSSGQQGGFTSYEQYNTPIPAGFSANTTAPLNSRTGSFSSISHNNMGSASITANTSMTSLGNGNIGLMKSRSQISVASELSDSHFSTVDTKAANNTNNGGKHSDGLQGFINSSHGSFGSEGGILVPGNPGSGANSDISRSNTLDSINSTGSDDSILRKIVNMEERVDVSAHSHGSHEDYTRDTFDMMAEEDVSEKPLNVGSNPNLNVTSDAISSCSTVSGANSINSISNSTIDFQNKDVPIANRIQMGRVELKDISELNKSNRNLNEHQHDTPALTHQNHDNGSSVSVSNTISSTHNTSVDQSNQSLVVSPQQVMHKTPQQQHQHVFSDNIGPQKISSDEKFPPDYELPSPSSIVSHVSDDPDMKRTSAVTMEDDYPRYPSGEGPCRKCGLDITGKSIWSKDHQMSGRWHRACFSCYRCEKVFNKGTTCYVINDKPYCYYDFHFLNHSLCKICDDGIEGKCLENNNGERFHPDCLKCVKCGVFIMKDYFVLDGKPLCEKDGLHEIEVEQANMQNDRLQYGSNGEGADNGELKVTSKVEKRRTFLLELPETQPI</sequence>
<evidence type="ECO:0000313" key="7">
    <source>
        <dbReference type="EMBL" id="GMM38151.1"/>
    </source>
</evidence>
<name>A0AAV5QUF9_9ASCO</name>
<feature type="compositionally biased region" description="Polar residues" evidence="5">
    <location>
        <begin position="1099"/>
        <end position="1123"/>
    </location>
</feature>
<keyword evidence="8" id="KW-1185">Reference proteome</keyword>
<feature type="compositionally biased region" description="Polar residues" evidence="5">
    <location>
        <begin position="405"/>
        <end position="414"/>
    </location>
</feature>
<dbReference type="CDD" id="cd09397">
    <property type="entry name" value="LIM1_UF1"/>
    <property type="match status" value="1"/>
</dbReference>
<evidence type="ECO:0000256" key="2">
    <source>
        <dbReference type="ARBA" id="ARBA00022833"/>
    </source>
</evidence>
<evidence type="ECO:0000313" key="8">
    <source>
        <dbReference type="Proteomes" id="UP001360560"/>
    </source>
</evidence>
<dbReference type="Proteomes" id="UP001360560">
    <property type="component" value="Unassembled WGS sequence"/>
</dbReference>
<protein>
    <submittedName>
        <fullName evidence="7">Pxl1 protein</fullName>
    </submittedName>
</protein>
<feature type="compositionally biased region" description="Low complexity" evidence="5">
    <location>
        <begin position="128"/>
        <end position="146"/>
    </location>
</feature>
<reference evidence="7 8" key="1">
    <citation type="journal article" date="2023" name="Elife">
        <title>Identification of key yeast species and microbe-microbe interactions impacting larval growth of Drosophila in the wild.</title>
        <authorList>
            <person name="Mure A."/>
            <person name="Sugiura Y."/>
            <person name="Maeda R."/>
            <person name="Honda K."/>
            <person name="Sakurai N."/>
            <person name="Takahashi Y."/>
            <person name="Watada M."/>
            <person name="Katoh T."/>
            <person name="Gotoh A."/>
            <person name="Gotoh Y."/>
            <person name="Taniguchi I."/>
            <person name="Nakamura K."/>
            <person name="Hayashi T."/>
            <person name="Katayama T."/>
            <person name="Uemura T."/>
            <person name="Hattori Y."/>
        </authorList>
    </citation>
    <scope>NUCLEOTIDE SEQUENCE [LARGE SCALE GENOMIC DNA]</scope>
    <source>
        <strain evidence="7 8">SC-9</strain>
    </source>
</reference>
<evidence type="ECO:0000256" key="1">
    <source>
        <dbReference type="ARBA" id="ARBA00022723"/>
    </source>
</evidence>
<evidence type="ECO:0000256" key="5">
    <source>
        <dbReference type="SAM" id="MobiDB-lite"/>
    </source>
</evidence>
<feature type="region of interest" description="Disordered" evidence="5">
    <location>
        <begin position="440"/>
        <end position="540"/>
    </location>
</feature>
<keyword evidence="3 4" id="KW-0440">LIM domain</keyword>
<dbReference type="PANTHER" id="PTHR24210">
    <property type="entry name" value="LIM DOMAIN-CONTAINING PROTEIN"/>
    <property type="match status" value="1"/>
</dbReference>
<dbReference type="GO" id="GO:0046872">
    <property type="term" value="F:metal ion binding"/>
    <property type="evidence" value="ECO:0007669"/>
    <property type="project" value="UniProtKB-KW"/>
</dbReference>
<dbReference type="PROSITE" id="PS00478">
    <property type="entry name" value="LIM_DOMAIN_1"/>
    <property type="match status" value="2"/>
</dbReference>
<keyword evidence="1 4" id="KW-0479">Metal-binding</keyword>
<keyword evidence="2 4" id="KW-0862">Zinc</keyword>
<dbReference type="PANTHER" id="PTHR24210:SF14">
    <property type="entry name" value="LIM ZINC-BINDING DOMAIN-CONTAINING PROTEIN"/>
    <property type="match status" value="1"/>
</dbReference>